<protein>
    <submittedName>
        <fullName evidence="1">Ribosomal large subunit pseudouridine synthase B</fullName>
        <ecNumber evidence="1">5.4.99.22</ecNumber>
    </submittedName>
</protein>
<reference evidence="1" key="1">
    <citation type="submission" date="2019-08" db="EMBL/GenBank/DDBJ databases">
        <authorList>
            <person name="Kucharzyk K."/>
            <person name="Murdoch R.W."/>
            <person name="Higgins S."/>
            <person name="Loffler F."/>
        </authorList>
    </citation>
    <scope>NUCLEOTIDE SEQUENCE</scope>
</reference>
<dbReference type="Gene3D" id="3.30.2350.10">
    <property type="entry name" value="Pseudouridine synthase"/>
    <property type="match status" value="1"/>
</dbReference>
<dbReference type="EC" id="5.4.99.22" evidence="1"/>
<gene>
    <name evidence="1" type="primary">rluB_36</name>
    <name evidence="1" type="ORF">SDC9_187874</name>
</gene>
<dbReference type="EMBL" id="VSSQ01096686">
    <property type="protein sequence ID" value="MPN40338.1"/>
    <property type="molecule type" value="Genomic_DNA"/>
</dbReference>
<dbReference type="InterPro" id="IPR020103">
    <property type="entry name" value="PsdUridine_synth_cat_dom_sf"/>
</dbReference>
<proteinExistence type="predicted"/>
<dbReference type="GO" id="GO:0003723">
    <property type="term" value="F:RNA binding"/>
    <property type="evidence" value="ECO:0007669"/>
    <property type="project" value="InterPro"/>
</dbReference>
<evidence type="ECO:0000313" key="1">
    <source>
        <dbReference type="EMBL" id="MPN40338.1"/>
    </source>
</evidence>
<comment type="caution">
    <text evidence="1">The sequence shown here is derived from an EMBL/GenBank/DDBJ whole genome shotgun (WGS) entry which is preliminary data.</text>
</comment>
<sequence length="90" mass="10370">MLKLKMGVYINGVKTESAKVLLLESGERYSFIQITIHEGKNRQVRKMCETIKHPVSSLKRVAEGELKLGDLPKGKYRYLTEEEIKYLKSV</sequence>
<dbReference type="PANTHER" id="PTHR47683:SF2">
    <property type="entry name" value="RNA-BINDING S4 DOMAIN-CONTAINING PROTEIN"/>
    <property type="match status" value="1"/>
</dbReference>
<dbReference type="GO" id="GO:0001522">
    <property type="term" value="P:pseudouridine synthesis"/>
    <property type="evidence" value="ECO:0007669"/>
    <property type="project" value="InterPro"/>
</dbReference>
<dbReference type="GO" id="GO:0160139">
    <property type="term" value="F:23S rRNA pseudouridine(2605) synthase activity"/>
    <property type="evidence" value="ECO:0007669"/>
    <property type="project" value="UniProtKB-EC"/>
</dbReference>
<dbReference type="SUPFAM" id="SSF55120">
    <property type="entry name" value="Pseudouridine synthase"/>
    <property type="match status" value="1"/>
</dbReference>
<dbReference type="AlphaFoldDB" id="A0A645HMR8"/>
<name>A0A645HMR8_9ZZZZ</name>
<organism evidence="1">
    <name type="scientific">bioreactor metagenome</name>
    <dbReference type="NCBI Taxonomy" id="1076179"/>
    <lineage>
        <taxon>unclassified sequences</taxon>
        <taxon>metagenomes</taxon>
        <taxon>ecological metagenomes</taxon>
    </lineage>
</organism>
<accession>A0A645HMR8</accession>
<dbReference type="InterPro" id="IPR050343">
    <property type="entry name" value="RsuA_PseudoU_synthase"/>
</dbReference>
<keyword evidence="1" id="KW-0413">Isomerase</keyword>
<dbReference type="PANTHER" id="PTHR47683">
    <property type="entry name" value="PSEUDOURIDINE SYNTHASE FAMILY PROTEIN-RELATED"/>
    <property type="match status" value="1"/>
</dbReference>